<dbReference type="Proteomes" id="UP000646844">
    <property type="component" value="Unassembled WGS sequence"/>
</dbReference>
<accession>A0A832WPC5</accession>
<dbReference type="Pfam" id="PF00041">
    <property type="entry name" value="fn3"/>
    <property type="match status" value="2"/>
</dbReference>
<keyword evidence="3" id="KW-1133">Transmembrane helix</keyword>
<dbReference type="InterPro" id="IPR036116">
    <property type="entry name" value="FN3_sf"/>
</dbReference>
<proteinExistence type="predicted"/>
<dbReference type="InterPro" id="IPR011043">
    <property type="entry name" value="Gal_Oxase/kelch_b-propeller"/>
</dbReference>
<dbReference type="PROSITE" id="PS50853">
    <property type="entry name" value="FN3"/>
    <property type="match status" value="1"/>
</dbReference>
<reference evidence="5" key="1">
    <citation type="journal article" date="2020" name="bioRxiv">
        <title>A rank-normalized archaeal taxonomy based on genome phylogeny resolves widespread incomplete and uneven classifications.</title>
        <authorList>
            <person name="Rinke C."/>
            <person name="Chuvochina M."/>
            <person name="Mussig A.J."/>
            <person name="Chaumeil P.-A."/>
            <person name="Waite D.W."/>
            <person name="Whitman W.B."/>
            <person name="Parks D.H."/>
            <person name="Hugenholtz P."/>
        </authorList>
    </citation>
    <scope>NUCLEOTIDE SEQUENCE</scope>
    <source>
        <strain evidence="5">UBA8838</strain>
    </source>
</reference>
<dbReference type="Gene3D" id="2.120.10.80">
    <property type="entry name" value="Kelch-type beta propeller"/>
    <property type="match status" value="2"/>
</dbReference>
<sequence>MKRNTLLALVLVILIFPTLSTAYIEFTTSINQAIPDSLVYATSAYYDGKIFLIGGENLYSTPVNSVYVYENGSWYLGPSLPFSLSSAGATVCNNTLYVVGGANSTSIFGGILEFIGNGWKVITNSMPIPVYGAIVFSYDYKIYVIGGMNYSGNSLVPPVNYIQVYNLKTNSWQIIGNAPLRLAYSAYYFNGSALFVVGGFTQSATLTSSVFVYYPENNTWISLPSLPGVEAGGVLGYYNGYMYLVGGLYYVSGAYQLGEILYYYNGTWRNTNIQEQIPTQFSTSVQIGNKLIILGGFGPGNIPSNAMQTVSIYLPPPKPQIASIASGNETITVKWYDTNASGYYITYWSNFSQKVTINVGNVTSYTIKHLKDGVTYYIQIVPYNSLGNGTPSDIISATPSSVPNPPIIKVKIGNLNATLTWYDTFNGGYPIEGYYLYVNGKGINVGNITSYVLTNLTAGELYTIELIAYNKIGNSSISSVSFIAASKANLTVTVYKKINGFLVSWNSTSKAKYILTVSKENVVLLNVSTTNTSYFVKVPFGVYNISLEAVNIVGITKYAFILIYYIQPASPTVNWSITLNTVSLNWSKVSGAEYYLIYDNGKLITNTTNTAFTFNLTIGQNEIEVYAANAYYKSAPYIINDVRNYIVVVNSTAISISVPQIKVVSGENTDAPLQTNNIDLKSAIIVITVFVIALLMILVILRERSDNYW</sequence>
<evidence type="ECO:0000313" key="5">
    <source>
        <dbReference type="EMBL" id="HII73910.1"/>
    </source>
</evidence>
<name>A0A832WPC5_9CREN</name>
<dbReference type="Gene3D" id="2.60.40.10">
    <property type="entry name" value="Immunoglobulins"/>
    <property type="match status" value="2"/>
</dbReference>
<dbReference type="InterPro" id="IPR006652">
    <property type="entry name" value="Kelch_1"/>
</dbReference>
<feature type="domain" description="Fibronectin type-III" evidence="4">
    <location>
        <begin position="315"/>
        <end position="405"/>
    </location>
</feature>
<dbReference type="GeneID" id="1458900"/>
<evidence type="ECO:0000256" key="2">
    <source>
        <dbReference type="ARBA" id="ARBA00022737"/>
    </source>
</evidence>
<dbReference type="InterPro" id="IPR013783">
    <property type="entry name" value="Ig-like_fold"/>
</dbReference>
<comment type="caution">
    <text evidence="5">The sequence shown here is derived from an EMBL/GenBank/DDBJ whole genome shotgun (WGS) entry which is preliminary data.</text>
</comment>
<dbReference type="PANTHER" id="PTHR46260">
    <property type="entry name" value="RING-TYPE DOMAIN-CONTAINING PROTEIN"/>
    <property type="match status" value="1"/>
</dbReference>
<dbReference type="InterPro" id="IPR015915">
    <property type="entry name" value="Kelch-typ_b-propeller"/>
</dbReference>
<dbReference type="SUPFAM" id="SSF49265">
    <property type="entry name" value="Fibronectin type III"/>
    <property type="match status" value="1"/>
</dbReference>
<evidence type="ECO:0000259" key="4">
    <source>
        <dbReference type="PROSITE" id="PS50853"/>
    </source>
</evidence>
<evidence type="ECO:0000256" key="1">
    <source>
        <dbReference type="ARBA" id="ARBA00022441"/>
    </source>
</evidence>
<organism evidence="5 6">
    <name type="scientific">Sulfurisphaera tokodaii</name>
    <dbReference type="NCBI Taxonomy" id="111955"/>
    <lineage>
        <taxon>Archaea</taxon>
        <taxon>Thermoproteota</taxon>
        <taxon>Thermoprotei</taxon>
        <taxon>Sulfolobales</taxon>
        <taxon>Sulfolobaceae</taxon>
        <taxon>Sulfurisphaera</taxon>
    </lineage>
</organism>
<dbReference type="SMART" id="SM00060">
    <property type="entry name" value="FN3"/>
    <property type="match status" value="3"/>
</dbReference>
<gene>
    <name evidence="5" type="ORF">HA332_05905</name>
</gene>
<dbReference type="SMR" id="A0A832WPC5"/>
<protein>
    <submittedName>
        <fullName evidence="5">Fibronectin</fullName>
    </submittedName>
</protein>
<dbReference type="CDD" id="cd00063">
    <property type="entry name" value="FN3"/>
    <property type="match status" value="2"/>
</dbReference>
<dbReference type="InterPro" id="IPR051746">
    <property type="entry name" value="Kelch_domain_containing_8"/>
</dbReference>
<keyword evidence="1" id="KW-0880">Kelch repeat</keyword>
<evidence type="ECO:0000313" key="6">
    <source>
        <dbReference type="Proteomes" id="UP000646844"/>
    </source>
</evidence>
<feature type="transmembrane region" description="Helical" evidence="3">
    <location>
        <begin position="682"/>
        <end position="701"/>
    </location>
</feature>
<keyword evidence="3" id="KW-0472">Membrane</keyword>
<dbReference type="RefSeq" id="WP_010978932.1">
    <property type="nucleotide sequence ID" value="NZ_BAABQO010000004.1"/>
</dbReference>
<dbReference type="Pfam" id="PF24681">
    <property type="entry name" value="Kelch_KLHDC2_KLHL20_DRC7"/>
    <property type="match status" value="1"/>
</dbReference>
<evidence type="ECO:0000256" key="3">
    <source>
        <dbReference type="SAM" id="Phobius"/>
    </source>
</evidence>
<dbReference type="EMBL" id="DUJO01000025">
    <property type="protein sequence ID" value="HII73910.1"/>
    <property type="molecule type" value="Genomic_DNA"/>
</dbReference>
<dbReference type="SMART" id="SM00612">
    <property type="entry name" value="Kelch"/>
    <property type="match status" value="4"/>
</dbReference>
<dbReference type="SUPFAM" id="SSF50965">
    <property type="entry name" value="Galactose oxidase, central domain"/>
    <property type="match status" value="1"/>
</dbReference>
<keyword evidence="2" id="KW-0677">Repeat</keyword>
<keyword evidence="3" id="KW-0812">Transmembrane</keyword>
<dbReference type="InterPro" id="IPR003961">
    <property type="entry name" value="FN3_dom"/>
</dbReference>
<dbReference type="PANTHER" id="PTHR46260:SF3">
    <property type="entry name" value="RING-TYPE DOMAIN-CONTAINING PROTEIN"/>
    <property type="match status" value="1"/>
</dbReference>
<dbReference type="OMA" id="IELIAYN"/>
<dbReference type="AlphaFoldDB" id="A0A832WPC5"/>